<dbReference type="InterPro" id="IPR039426">
    <property type="entry name" value="TonB-dep_rcpt-like"/>
</dbReference>
<keyword evidence="13" id="KW-1185">Reference proteome</keyword>
<accession>A0A285MY74</accession>
<keyword evidence="2 8" id="KW-0813">Transport</keyword>
<evidence type="ECO:0000313" key="13">
    <source>
        <dbReference type="Proteomes" id="UP000219048"/>
    </source>
</evidence>
<proteinExistence type="inferred from homology"/>
<dbReference type="AlphaFoldDB" id="A0A285MY74"/>
<keyword evidence="6 8" id="KW-0472">Membrane</keyword>
<comment type="subcellular location">
    <subcellularLocation>
        <location evidence="1 8">Cell outer membrane</location>
        <topology evidence="1 8">Multi-pass membrane protein</topology>
    </subcellularLocation>
</comment>
<dbReference type="InterPro" id="IPR012910">
    <property type="entry name" value="Plug_dom"/>
</dbReference>
<dbReference type="Pfam" id="PF13715">
    <property type="entry name" value="CarbopepD_reg_2"/>
    <property type="match status" value="1"/>
</dbReference>
<evidence type="ECO:0000256" key="6">
    <source>
        <dbReference type="ARBA" id="ARBA00023136"/>
    </source>
</evidence>
<evidence type="ECO:0000256" key="9">
    <source>
        <dbReference type="SAM" id="MobiDB-lite"/>
    </source>
</evidence>
<evidence type="ECO:0000256" key="7">
    <source>
        <dbReference type="ARBA" id="ARBA00023237"/>
    </source>
</evidence>
<keyword evidence="3 8" id="KW-1134">Transmembrane beta strand</keyword>
<evidence type="ECO:0000256" key="1">
    <source>
        <dbReference type="ARBA" id="ARBA00004571"/>
    </source>
</evidence>
<dbReference type="Pfam" id="PF07715">
    <property type="entry name" value="Plug"/>
    <property type="match status" value="1"/>
</dbReference>
<dbReference type="EMBL" id="OBEH01000006">
    <property type="protein sequence ID" value="SNZ01497.1"/>
    <property type="molecule type" value="Genomic_DNA"/>
</dbReference>
<dbReference type="PROSITE" id="PS52016">
    <property type="entry name" value="TONB_DEPENDENT_REC_3"/>
    <property type="match status" value="1"/>
</dbReference>
<evidence type="ECO:0000259" key="11">
    <source>
        <dbReference type="Pfam" id="PF07715"/>
    </source>
</evidence>
<evidence type="ECO:0000256" key="3">
    <source>
        <dbReference type="ARBA" id="ARBA00022452"/>
    </source>
</evidence>
<dbReference type="InterPro" id="IPR037066">
    <property type="entry name" value="Plug_dom_sf"/>
</dbReference>
<protein>
    <submittedName>
        <fullName evidence="12">TonB-linked outer membrane protein, SusC/RagA family</fullName>
    </submittedName>
</protein>
<evidence type="ECO:0000313" key="12">
    <source>
        <dbReference type="EMBL" id="SNZ01497.1"/>
    </source>
</evidence>
<organism evidence="12 13">
    <name type="scientific">Flagellimonas pacifica</name>
    <dbReference type="NCBI Taxonomy" id="1247520"/>
    <lineage>
        <taxon>Bacteria</taxon>
        <taxon>Pseudomonadati</taxon>
        <taxon>Bacteroidota</taxon>
        <taxon>Flavobacteriia</taxon>
        <taxon>Flavobacteriales</taxon>
        <taxon>Flavobacteriaceae</taxon>
        <taxon>Flagellimonas</taxon>
    </lineage>
</organism>
<dbReference type="Gene3D" id="2.40.170.20">
    <property type="entry name" value="TonB-dependent receptor, beta-barrel domain"/>
    <property type="match status" value="1"/>
</dbReference>
<dbReference type="RefSeq" id="WP_097046950.1">
    <property type="nucleotide sequence ID" value="NZ_OBEH01000006.1"/>
</dbReference>
<evidence type="ECO:0000256" key="4">
    <source>
        <dbReference type="ARBA" id="ARBA00022692"/>
    </source>
</evidence>
<dbReference type="GO" id="GO:0015344">
    <property type="term" value="F:siderophore uptake transmembrane transporter activity"/>
    <property type="evidence" value="ECO:0007669"/>
    <property type="project" value="TreeGrafter"/>
</dbReference>
<evidence type="ECO:0000256" key="8">
    <source>
        <dbReference type="PROSITE-ProRule" id="PRU01360"/>
    </source>
</evidence>
<dbReference type="InterPro" id="IPR008969">
    <property type="entry name" value="CarboxyPept-like_regulatory"/>
</dbReference>
<dbReference type="PANTHER" id="PTHR30069">
    <property type="entry name" value="TONB-DEPENDENT OUTER MEMBRANE RECEPTOR"/>
    <property type="match status" value="1"/>
</dbReference>
<dbReference type="NCBIfam" id="TIGR04056">
    <property type="entry name" value="OMP_RagA_SusC"/>
    <property type="match status" value="1"/>
</dbReference>
<feature type="chain" id="PRO_5012899599" evidence="10">
    <location>
        <begin position="23"/>
        <end position="1022"/>
    </location>
</feature>
<dbReference type="PANTHER" id="PTHR30069:SF29">
    <property type="entry name" value="HEMOGLOBIN AND HEMOGLOBIN-HAPTOGLOBIN-BINDING PROTEIN 1-RELATED"/>
    <property type="match status" value="1"/>
</dbReference>
<dbReference type="InterPro" id="IPR036942">
    <property type="entry name" value="Beta-barrel_TonB_sf"/>
</dbReference>
<keyword evidence="4 8" id="KW-0812">Transmembrane</keyword>
<dbReference type="SUPFAM" id="SSF56935">
    <property type="entry name" value="Porins"/>
    <property type="match status" value="1"/>
</dbReference>
<keyword evidence="5 10" id="KW-0732">Signal</keyword>
<gene>
    <name evidence="12" type="ORF">SAMN06265377_3339</name>
</gene>
<reference evidence="13" key="1">
    <citation type="submission" date="2017-09" db="EMBL/GenBank/DDBJ databases">
        <authorList>
            <person name="Varghese N."/>
            <person name="Submissions S."/>
        </authorList>
    </citation>
    <scope>NUCLEOTIDE SEQUENCE [LARGE SCALE GENOMIC DNA]</scope>
    <source>
        <strain evidence="13">DSM 25885</strain>
    </source>
</reference>
<comment type="similarity">
    <text evidence="8">Belongs to the TonB-dependent receptor family.</text>
</comment>
<dbReference type="InterPro" id="IPR023996">
    <property type="entry name" value="TonB-dep_OMP_SusC/RagA"/>
</dbReference>
<dbReference type="GO" id="GO:0009279">
    <property type="term" value="C:cell outer membrane"/>
    <property type="evidence" value="ECO:0007669"/>
    <property type="project" value="UniProtKB-SubCell"/>
</dbReference>
<dbReference type="GO" id="GO:0044718">
    <property type="term" value="P:siderophore transmembrane transport"/>
    <property type="evidence" value="ECO:0007669"/>
    <property type="project" value="TreeGrafter"/>
</dbReference>
<evidence type="ECO:0000256" key="2">
    <source>
        <dbReference type="ARBA" id="ARBA00022448"/>
    </source>
</evidence>
<dbReference type="Proteomes" id="UP000219048">
    <property type="component" value="Unassembled WGS sequence"/>
</dbReference>
<dbReference type="SUPFAM" id="SSF49464">
    <property type="entry name" value="Carboxypeptidase regulatory domain-like"/>
    <property type="match status" value="1"/>
</dbReference>
<sequence>MKVKKLFGTLVFVLLSIASVQSQEKTITGTILDQTGTPLPGVNIIVQGTANGTQSDFDGNYAITASIGQTLVFTYLGQRTTQREVGAQNVINVQMEEDAQALEEVVVTGSASGKSLKELSFALGQVKNELLENVPATSAAAALQGKVSGVSISSPGGQPGSNVSIQLRTANSLSTGQDPLVIVDGVILEGGLADINTEDIDRIEIAKGAAGASLYGSRAANGVIQIFTKRGKGNNKINVTYRSELGVKEITSKYDLATTHRFKLTADGSAFDLTSGSREVDDDGLSDNRYPIGNIFNYQDEIFTTGVFNTHYASISGGDEKTRYLFSYQRLQDEGIYVLVDDYRRDNFRLNLDNNLSDKISVKTSLFYSNSNRDAAINSGTTVGILFPALITEPIYDWNAVNEEDGSPYNFDSNTFDPNIKNPLYTLANNDKSEKRNRVLGNVALDYRVTPWLKLNGSYSYDFENNTFQDYIPKGYLSDDPDGQAQNIGFIQRSNFNGRAQNTRFNALFSPFSVDSDYNLALRFSYLHERYESEFNNSEGYNLAVSGIRSLDNITDSPSVSSQAQEILTDSYFVIADFDYKDKYIFSGVARREGSSLFGPNTRWANYFRTSLAYRVTEDIQIPGVQELKLRASYGTAGIRPSYEMRFETFLLRNGSPTRATIGNNDLRPAKTGELELGLNMNFLDRFSFEFNYVKAKTEDQILRVPLSAAAGFSAQWRNAGEIDATTYEASLNANIIKSDNVSWDLGIVWDKSEQKVSQLDVPAYLTGPGTQETTLFRIEEGQNFGVMYGNDFITSLSDLPAGSNASDFVVNSAGFVVDQATGETPVRRADASGNEFFVIGDITPDFRMGINTTFNYKNVSLYALFDWKQGGDIYNKTKQWLYRDGRHTDITSGLPYNFYQGLYNVNLPSSAFVEDGSFVKLRELSLYYTLKGESLGSVANFIDTMKFGFVGRNLLTFTNYSGFDPEITHQSESNRANLTTRDTDGIGNDPNTPGGDPNIFKVDNFPYPTTKTYSFSVQLTF</sequence>
<keyword evidence="7 8" id="KW-0998">Cell outer membrane</keyword>
<feature type="domain" description="TonB-dependent receptor plug" evidence="11">
    <location>
        <begin position="117"/>
        <end position="223"/>
    </location>
</feature>
<name>A0A285MY74_9FLAO</name>
<feature type="signal peptide" evidence="10">
    <location>
        <begin position="1"/>
        <end position="22"/>
    </location>
</feature>
<dbReference type="Gene3D" id="2.170.130.10">
    <property type="entry name" value="TonB-dependent receptor, plug domain"/>
    <property type="match status" value="1"/>
</dbReference>
<dbReference type="Gene3D" id="2.60.40.1120">
    <property type="entry name" value="Carboxypeptidase-like, regulatory domain"/>
    <property type="match status" value="1"/>
</dbReference>
<evidence type="ECO:0000256" key="5">
    <source>
        <dbReference type="ARBA" id="ARBA00022729"/>
    </source>
</evidence>
<dbReference type="OrthoDB" id="9768177at2"/>
<feature type="region of interest" description="Disordered" evidence="9">
    <location>
        <begin position="975"/>
        <end position="998"/>
    </location>
</feature>
<evidence type="ECO:0000256" key="10">
    <source>
        <dbReference type="SAM" id="SignalP"/>
    </source>
</evidence>